<organism evidence="3 4">
    <name type="scientific">Athelia psychrophila</name>
    <dbReference type="NCBI Taxonomy" id="1759441"/>
    <lineage>
        <taxon>Eukaryota</taxon>
        <taxon>Fungi</taxon>
        <taxon>Dikarya</taxon>
        <taxon>Basidiomycota</taxon>
        <taxon>Agaricomycotina</taxon>
        <taxon>Agaricomycetes</taxon>
        <taxon>Agaricomycetidae</taxon>
        <taxon>Atheliales</taxon>
        <taxon>Atheliaceae</taxon>
        <taxon>Athelia</taxon>
    </lineage>
</organism>
<dbReference type="Proteomes" id="UP000076532">
    <property type="component" value="Unassembled WGS sequence"/>
</dbReference>
<feature type="transmembrane region" description="Helical" evidence="2">
    <location>
        <begin position="64"/>
        <end position="85"/>
    </location>
</feature>
<dbReference type="AlphaFoldDB" id="A0A166NE00"/>
<feature type="compositionally biased region" description="Basic and acidic residues" evidence="1">
    <location>
        <begin position="540"/>
        <end position="553"/>
    </location>
</feature>
<evidence type="ECO:0000256" key="2">
    <source>
        <dbReference type="SAM" id="Phobius"/>
    </source>
</evidence>
<dbReference type="OrthoDB" id="3227921at2759"/>
<feature type="transmembrane region" description="Helical" evidence="2">
    <location>
        <begin position="448"/>
        <end position="467"/>
    </location>
</feature>
<keyword evidence="2" id="KW-1133">Transmembrane helix</keyword>
<accession>A0A166NE00</accession>
<feature type="transmembrane region" description="Helical" evidence="2">
    <location>
        <begin position="36"/>
        <end position="57"/>
    </location>
</feature>
<reference evidence="3 4" key="1">
    <citation type="journal article" date="2016" name="Mol. Biol. Evol.">
        <title>Comparative Genomics of Early-Diverging Mushroom-Forming Fungi Provides Insights into the Origins of Lignocellulose Decay Capabilities.</title>
        <authorList>
            <person name="Nagy L.G."/>
            <person name="Riley R."/>
            <person name="Tritt A."/>
            <person name="Adam C."/>
            <person name="Daum C."/>
            <person name="Floudas D."/>
            <person name="Sun H."/>
            <person name="Yadav J.S."/>
            <person name="Pangilinan J."/>
            <person name="Larsson K.H."/>
            <person name="Matsuura K."/>
            <person name="Barry K."/>
            <person name="Labutti K."/>
            <person name="Kuo R."/>
            <person name="Ohm R.A."/>
            <person name="Bhattacharya S.S."/>
            <person name="Shirouzu T."/>
            <person name="Yoshinaga Y."/>
            <person name="Martin F.M."/>
            <person name="Grigoriev I.V."/>
            <person name="Hibbett D.S."/>
        </authorList>
    </citation>
    <scope>NUCLEOTIDE SEQUENCE [LARGE SCALE GENOMIC DNA]</scope>
    <source>
        <strain evidence="3 4">CBS 109695</strain>
    </source>
</reference>
<feature type="transmembrane region" description="Helical" evidence="2">
    <location>
        <begin position="413"/>
        <end position="436"/>
    </location>
</feature>
<keyword evidence="4" id="KW-1185">Reference proteome</keyword>
<feature type="transmembrane region" description="Helical" evidence="2">
    <location>
        <begin position="203"/>
        <end position="223"/>
    </location>
</feature>
<gene>
    <name evidence="3" type="ORF">FIBSPDRAFT_1041721</name>
</gene>
<feature type="region of interest" description="Disordered" evidence="1">
    <location>
        <begin position="512"/>
        <end position="572"/>
    </location>
</feature>
<evidence type="ECO:0000313" key="3">
    <source>
        <dbReference type="EMBL" id="KZP24908.1"/>
    </source>
</evidence>
<keyword evidence="2" id="KW-0812">Transmembrane</keyword>
<protein>
    <submittedName>
        <fullName evidence="3">Uncharacterized protein</fullName>
    </submittedName>
</protein>
<feature type="transmembrane region" description="Helical" evidence="2">
    <location>
        <begin position="114"/>
        <end position="137"/>
    </location>
</feature>
<proteinExistence type="predicted"/>
<evidence type="ECO:0000313" key="4">
    <source>
        <dbReference type="Proteomes" id="UP000076532"/>
    </source>
</evidence>
<sequence>MAQNLLPIRILFHSAFVLVYLPTILLAFLLDGDWTGLVSLSAIAGLGIFATLDILAIHRKVNQMAFLSINIFVAVCLPGCLWPMIVGDIMGIVDILGGRYVTYLAGDIGFPLELTATVTLLGLSTFYVLYLAITAVIDKVGGNAFWPRYPDQPALSSSGPRRKVFLGPRRTATERAVVTDHCASYIFQRSVFRKHAFEPTGWAVLRGIIAVYCCVGLLVFTAYEGYSEGDTYANGGIPVQESVLASTQVLLSASYHNYLSVAMLSHSQSIPSDLTVSRWSGYPSLIQNVTDSSSQFWTENVSADYEMNGYPFIDNNDFNVSWSGDVTLDIWATSSNINGSTDSIPALYSPGFPLFPFKEYVITLTIISYEMNGFSWLFLEPQIHSVVDSGSNTTTASFSCSYKSQRRITYRNLNSLSGLVLFVKAISEIGGVYAFMDGAFAFMFGRTMLAILFGTRAISPFGLLGIITRGRFRRLINEQYPYLQEDIERGGMAAYISEVAIDPGLVRSSESIHRRSRVASSSQGSHTERDAGVTGIIHLRSMEPSRVGDDTNHSRLPYVTEAYEPSRKNDYE</sequence>
<feature type="transmembrane region" description="Helical" evidence="2">
    <location>
        <begin position="12"/>
        <end position="30"/>
    </location>
</feature>
<name>A0A166NE00_9AGAM</name>
<evidence type="ECO:0000256" key="1">
    <source>
        <dbReference type="SAM" id="MobiDB-lite"/>
    </source>
</evidence>
<keyword evidence="2" id="KW-0472">Membrane</keyword>
<dbReference type="EMBL" id="KV417523">
    <property type="protein sequence ID" value="KZP24908.1"/>
    <property type="molecule type" value="Genomic_DNA"/>
</dbReference>